<feature type="domain" description="Gp5/Type VI secretion system Vgr protein OB-fold" evidence="1">
    <location>
        <begin position="15"/>
        <end position="83"/>
    </location>
</feature>
<reference evidence="2" key="1">
    <citation type="submission" date="2020-04" db="EMBL/GenBank/DDBJ databases">
        <authorList>
            <person name="Chiriac C."/>
            <person name="Salcher M."/>
            <person name="Ghai R."/>
            <person name="Kavagutti S V."/>
        </authorList>
    </citation>
    <scope>NUCLEOTIDE SEQUENCE</scope>
</reference>
<proteinExistence type="predicted"/>
<sequence>MITDDYGNRRFYGVYRGSVTDTKDPLNKRRIKVVVPQVLGDSSTEWIWAREDASTKTQVPAVGQGVFVMFEGGDPSHPIWMGTFGKNADSGKHALIKPLAASTVLQTSIVTATFSDGSTEIDVLATIVALANKVATLETQVAALQAYNVAHP</sequence>
<evidence type="ECO:0000259" key="1">
    <source>
        <dbReference type="Pfam" id="PF04717"/>
    </source>
</evidence>
<organism evidence="2">
    <name type="scientific">uncultured Caudovirales phage</name>
    <dbReference type="NCBI Taxonomy" id="2100421"/>
    <lineage>
        <taxon>Viruses</taxon>
        <taxon>Duplodnaviria</taxon>
        <taxon>Heunggongvirae</taxon>
        <taxon>Uroviricota</taxon>
        <taxon>Caudoviricetes</taxon>
        <taxon>Peduoviridae</taxon>
        <taxon>Maltschvirus</taxon>
        <taxon>Maltschvirus maltsch</taxon>
    </lineage>
</organism>
<evidence type="ECO:0000313" key="2">
    <source>
        <dbReference type="EMBL" id="CAB4123521.1"/>
    </source>
</evidence>
<dbReference type="EMBL" id="LR796174">
    <property type="protein sequence ID" value="CAB4123521.1"/>
    <property type="molecule type" value="Genomic_DNA"/>
</dbReference>
<gene>
    <name evidence="2" type="ORF">UFOVP46_32</name>
</gene>
<accession>A0A6J5KNV0</accession>
<dbReference type="InterPro" id="IPR006531">
    <property type="entry name" value="Gp5/Vgr_OB"/>
</dbReference>
<protein>
    <recommendedName>
        <fullName evidence="1">Gp5/Type VI secretion system Vgr protein OB-fold domain-containing protein</fullName>
    </recommendedName>
</protein>
<dbReference type="SUPFAM" id="SSF69255">
    <property type="entry name" value="gp5 N-terminal domain-like"/>
    <property type="match status" value="1"/>
</dbReference>
<name>A0A6J5KNV0_9CAUD</name>
<dbReference type="Pfam" id="PF04717">
    <property type="entry name" value="Phage_base_V"/>
    <property type="match status" value="1"/>
</dbReference>